<evidence type="ECO:0000313" key="1">
    <source>
        <dbReference type="EMBL" id="KAI4369589.1"/>
    </source>
</evidence>
<accession>A0ACB9QW04</accession>
<dbReference type="EMBL" id="CM042884">
    <property type="protein sequence ID" value="KAI4369589.1"/>
    <property type="molecule type" value="Genomic_DNA"/>
</dbReference>
<evidence type="ECO:0000313" key="2">
    <source>
        <dbReference type="Proteomes" id="UP001057402"/>
    </source>
</evidence>
<sequence length="799" mass="89228">MDDGGGGGGGRDGGGGLFTDDPSADAWDLSELLDFTSDDPFPVPIPWDDDHPALTLPDPQDRISPSQAEPEIDHPVTSRVRKRDPRLVCSNYLAGRVPCACPEMDEKAMEAEEEEARVKSKAAVAGGKKRARRLGSRERDPVVRCQVEECGVDIRELKGYHRRHRICLRCANATSVLVEGESKRYCQQCGKFHVLSDFDEGKRSCRRKLERHNNRRRRKPTGSCAQVNKELQQVVVYHVDDGCGGDAGKDNLCTSSQSEEKDTLCEPDDGRISTPSCAPEGHTVPTESVLSFEASRRLHVHTSKDNSKCSVSPSYTDNRSAYSSVCPTGRISFKLYDWNPAEFPRRLRHQIFQWLSSMPIELEGYIRPGCTILTVFLTMPKFMWGKFYEDPALFLHRFILQPGSMLSGKGTIFVNVDDRIFHVLEDGNAVVELKMEVPAPRLHYIRPIFFEAGKPIEFVACGTGLFQPKLRFLVSFAGKYLACDCSPSCPCRKNNGCINCKCNHQSYKISIPPTEPSLSGPAFIEVENQSGLSNFIPVLIGDKEVCSEMRLLQERADESFKLSKEQFIKGSDFPNSCEAFAKRQSMLSDFVVDIAWLLKDPVQELQAFLTSSQIERLIFLLDFLIQHDSIVILEKTLQRLKSLNDKLSAGDAGLKEAKIMRLKERIDNARDRLNRKQKSCGSPVRHSGCSCSKEERHPSQDFSQINVLSVTSNEDTGPVKSKSDAPEATPLLDAKSRNYSLVRTKHCSNQVLCTLRSRSRPAVYLIATIAVCLGICTVFFHPNVVGQLTVSFRRSLSGS</sequence>
<keyword evidence="2" id="KW-1185">Reference proteome</keyword>
<name>A0ACB9QW04_9MYRT</name>
<protein>
    <submittedName>
        <fullName evidence="1">Uncharacterized protein</fullName>
    </submittedName>
</protein>
<organism evidence="1 2">
    <name type="scientific">Melastoma candidum</name>
    <dbReference type="NCBI Taxonomy" id="119954"/>
    <lineage>
        <taxon>Eukaryota</taxon>
        <taxon>Viridiplantae</taxon>
        <taxon>Streptophyta</taxon>
        <taxon>Embryophyta</taxon>
        <taxon>Tracheophyta</taxon>
        <taxon>Spermatophyta</taxon>
        <taxon>Magnoliopsida</taxon>
        <taxon>eudicotyledons</taxon>
        <taxon>Gunneridae</taxon>
        <taxon>Pentapetalae</taxon>
        <taxon>rosids</taxon>
        <taxon>malvids</taxon>
        <taxon>Myrtales</taxon>
        <taxon>Melastomataceae</taxon>
        <taxon>Melastomatoideae</taxon>
        <taxon>Melastomateae</taxon>
        <taxon>Melastoma</taxon>
    </lineage>
</organism>
<reference evidence="2" key="1">
    <citation type="journal article" date="2023" name="Front. Plant Sci.">
        <title>Chromosomal-level genome assembly of Melastoma candidum provides insights into trichome evolution.</title>
        <authorList>
            <person name="Zhong Y."/>
            <person name="Wu W."/>
            <person name="Sun C."/>
            <person name="Zou P."/>
            <person name="Liu Y."/>
            <person name="Dai S."/>
            <person name="Zhou R."/>
        </authorList>
    </citation>
    <scope>NUCLEOTIDE SEQUENCE [LARGE SCALE GENOMIC DNA]</scope>
</reference>
<comment type="caution">
    <text evidence="1">The sequence shown here is derived from an EMBL/GenBank/DDBJ whole genome shotgun (WGS) entry which is preliminary data.</text>
</comment>
<proteinExistence type="predicted"/>
<gene>
    <name evidence="1" type="ORF">MLD38_018014</name>
</gene>
<dbReference type="Proteomes" id="UP001057402">
    <property type="component" value="Chromosome 5"/>
</dbReference>